<dbReference type="VEuPathDB" id="AmoebaDB:EIN_525950"/>
<dbReference type="RefSeq" id="XP_004256371.1">
    <property type="nucleotide sequence ID" value="XM_004256323.1"/>
</dbReference>
<organism evidence="1 2">
    <name type="scientific">Entamoeba invadens IP1</name>
    <dbReference type="NCBI Taxonomy" id="370355"/>
    <lineage>
        <taxon>Eukaryota</taxon>
        <taxon>Amoebozoa</taxon>
        <taxon>Evosea</taxon>
        <taxon>Archamoebae</taxon>
        <taxon>Mastigamoebida</taxon>
        <taxon>Entamoebidae</taxon>
        <taxon>Entamoeba</taxon>
    </lineage>
</organism>
<protein>
    <submittedName>
        <fullName evidence="1">Uncharacterized protein</fullName>
    </submittedName>
</protein>
<sequence>MNSRTGRTISTVTEEVIKQRKLDSRNEEGLVLNAMIYLLAQEGFSVNVLKTKKTTNTNKMLIPEQIIDKDGKVFSQDGIRYLSNLLLTDLGYTPITLKATSPKQLKRNKESQVSNGILYILENCGFSFEEKKTKKANVTERLVRINQIAKNELIYNKEDLFEFGRCIEKIMSEVSEVTKSVIFTRELISSYSPVFQKNQKNWFVTGSLQDSERDEVDGFYQANYY</sequence>
<accession>A0A0A1U5R9</accession>
<name>A0A0A1U5R9_ENTIV</name>
<dbReference type="OMA" id="FGRCIEK"/>
<evidence type="ECO:0000313" key="2">
    <source>
        <dbReference type="Proteomes" id="UP000014680"/>
    </source>
</evidence>
<dbReference type="EMBL" id="KB206604">
    <property type="protein sequence ID" value="ELP89600.1"/>
    <property type="molecule type" value="Genomic_DNA"/>
</dbReference>
<gene>
    <name evidence="1" type="ORF">EIN_525950</name>
</gene>
<proteinExistence type="predicted"/>
<keyword evidence="2" id="KW-1185">Reference proteome</keyword>
<dbReference type="Proteomes" id="UP000014680">
    <property type="component" value="Unassembled WGS sequence"/>
</dbReference>
<dbReference type="GeneID" id="14888565"/>
<dbReference type="OrthoDB" id="31708at2759"/>
<reference evidence="1 2" key="1">
    <citation type="submission" date="2012-10" db="EMBL/GenBank/DDBJ databases">
        <authorList>
            <person name="Zafar N."/>
            <person name="Inman J."/>
            <person name="Hall N."/>
            <person name="Lorenzi H."/>
            <person name="Caler E."/>
        </authorList>
    </citation>
    <scope>NUCLEOTIDE SEQUENCE [LARGE SCALE GENOMIC DNA]</scope>
    <source>
        <strain evidence="1 2">IP1</strain>
    </source>
</reference>
<dbReference type="AlphaFoldDB" id="A0A0A1U5R9"/>
<evidence type="ECO:0000313" key="1">
    <source>
        <dbReference type="EMBL" id="ELP89600.1"/>
    </source>
</evidence>
<dbReference type="KEGG" id="eiv:EIN_525950"/>